<feature type="non-terminal residue" evidence="1">
    <location>
        <position position="296"/>
    </location>
</feature>
<sequence>MERAAFHKIFNDDSSALGFSPIRLIKLFVREMTHALKSFVLSIMKLSMIVTSKELRSGAEQATALKMKLIASDIGVNYSRTNAPPDILQVQSLTEKLHSITTVDTILVAIGRKDYYNDSTMVRLSEVDETVYKLLRPLAEEMVEGIIDGLKDEIKENEWMDDGFKKAVLAKVARISWSLLDDDLFYNDTALDEMYAEHLTLTNLSFLDMLDRVTLMEKTSDFNDLITVIDEEQLKELYKKFAILDYVVNAFYMPAVNNISREYDGNGVKREWWKKKWIEQYDEKANCYVEQYNNVK</sequence>
<dbReference type="SUPFAM" id="SSF55486">
    <property type="entry name" value="Metalloproteases ('zincins'), catalytic domain"/>
    <property type="match status" value="1"/>
</dbReference>
<keyword evidence="2" id="KW-1185">Reference proteome</keyword>
<dbReference type="Gene3D" id="1.10.1380.10">
    <property type="entry name" value="Neutral endopeptidase , domain2"/>
    <property type="match status" value="1"/>
</dbReference>
<dbReference type="GO" id="GO:0004222">
    <property type="term" value="F:metalloendopeptidase activity"/>
    <property type="evidence" value="ECO:0007669"/>
    <property type="project" value="InterPro"/>
</dbReference>
<dbReference type="InterPro" id="IPR024079">
    <property type="entry name" value="MetalloPept_cat_dom_sf"/>
</dbReference>
<proteinExistence type="predicted"/>
<dbReference type="InterPro" id="IPR000718">
    <property type="entry name" value="Peptidase_M13"/>
</dbReference>
<evidence type="ECO:0008006" key="3">
    <source>
        <dbReference type="Google" id="ProtNLM"/>
    </source>
</evidence>
<dbReference type="Gene3D" id="3.40.390.10">
    <property type="entry name" value="Collagenase (Catalytic Domain)"/>
    <property type="match status" value="2"/>
</dbReference>
<dbReference type="Proteomes" id="UP000230423">
    <property type="component" value="Unassembled WGS sequence"/>
</dbReference>
<organism evidence="1 2">
    <name type="scientific">Teladorsagia circumcincta</name>
    <name type="common">Brown stomach worm</name>
    <name type="synonym">Ostertagia circumcincta</name>
    <dbReference type="NCBI Taxonomy" id="45464"/>
    <lineage>
        <taxon>Eukaryota</taxon>
        <taxon>Metazoa</taxon>
        <taxon>Ecdysozoa</taxon>
        <taxon>Nematoda</taxon>
        <taxon>Chromadorea</taxon>
        <taxon>Rhabditida</taxon>
        <taxon>Rhabditina</taxon>
        <taxon>Rhabditomorpha</taxon>
        <taxon>Strongyloidea</taxon>
        <taxon>Trichostrongylidae</taxon>
        <taxon>Teladorsagia</taxon>
    </lineage>
</organism>
<protein>
    <recommendedName>
        <fullName evidence="3">Peptidase M13 N-terminal domain-containing protein</fullName>
    </recommendedName>
</protein>
<name>A0A2G9UP66_TELCI</name>
<gene>
    <name evidence="1" type="ORF">TELCIR_05993</name>
</gene>
<dbReference type="GO" id="GO:0006508">
    <property type="term" value="P:proteolysis"/>
    <property type="evidence" value="ECO:0007669"/>
    <property type="project" value="InterPro"/>
</dbReference>
<dbReference type="InterPro" id="IPR042089">
    <property type="entry name" value="Peptidase_M13_dom_2"/>
</dbReference>
<dbReference type="PROSITE" id="PS51885">
    <property type="entry name" value="NEPRILYSIN"/>
    <property type="match status" value="1"/>
</dbReference>
<evidence type="ECO:0000313" key="2">
    <source>
        <dbReference type="Proteomes" id="UP000230423"/>
    </source>
</evidence>
<accession>A0A2G9UP66</accession>
<dbReference type="EMBL" id="KZ345772">
    <property type="protein sequence ID" value="PIO72089.1"/>
    <property type="molecule type" value="Genomic_DNA"/>
</dbReference>
<reference evidence="1 2" key="1">
    <citation type="submission" date="2015-09" db="EMBL/GenBank/DDBJ databases">
        <title>Draft genome of the parasitic nematode Teladorsagia circumcincta isolate WARC Sus (inbred).</title>
        <authorList>
            <person name="Mitreva M."/>
        </authorList>
    </citation>
    <scope>NUCLEOTIDE SEQUENCE [LARGE SCALE GENOMIC DNA]</scope>
    <source>
        <strain evidence="1 2">S</strain>
    </source>
</reference>
<dbReference type="AlphaFoldDB" id="A0A2G9UP66"/>
<evidence type="ECO:0000313" key="1">
    <source>
        <dbReference type="EMBL" id="PIO72089.1"/>
    </source>
</evidence>